<accession>A0A4S3KCJ3</accession>
<proteinExistence type="predicted"/>
<evidence type="ECO:0000313" key="2">
    <source>
        <dbReference type="Proteomes" id="UP000306317"/>
    </source>
</evidence>
<dbReference type="RefSeq" id="WP_136259409.1">
    <property type="nucleotide sequence ID" value="NZ_MWIO01000045.1"/>
</dbReference>
<comment type="caution">
    <text evidence="1">The sequence shown here is derived from an EMBL/GenBank/DDBJ whole genome shotgun (WGS) entry which is preliminary data.</text>
</comment>
<name>A0A4S3KCJ3_9GAMM</name>
<reference evidence="1 2" key="1">
    <citation type="submission" date="2017-02" db="EMBL/GenBank/DDBJ databases">
        <title>Whole genome sequencing of Rhodanobacter lindaniclasticus DSM 17932.</title>
        <authorList>
            <person name="Kumar S."/>
            <person name="Patil P."/>
            <person name="Patil P.B."/>
        </authorList>
    </citation>
    <scope>NUCLEOTIDE SEQUENCE [LARGE SCALE GENOMIC DNA]</scope>
    <source>
        <strain evidence="1 2">DSM 17932</strain>
    </source>
</reference>
<organism evidence="1 2">
    <name type="scientific">Rhodanobacter lindaniclasticus</name>
    <dbReference type="NCBI Taxonomy" id="75310"/>
    <lineage>
        <taxon>Bacteria</taxon>
        <taxon>Pseudomonadati</taxon>
        <taxon>Pseudomonadota</taxon>
        <taxon>Gammaproteobacteria</taxon>
        <taxon>Lysobacterales</taxon>
        <taxon>Rhodanobacteraceae</taxon>
        <taxon>Rhodanobacter</taxon>
    </lineage>
</organism>
<dbReference type="Proteomes" id="UP000306317">
    <property type="component" value="Unassembled WGS sequence"/>
</dbReference>
<dbReference type="EMBL" id="MWIO01000045">
    <property type="protein sequence ID" value="THD06163.1"/>
    <property type="molecule type" value="Genomic_DNA"/>
</dbReference>
<sequence>MTNLLKDLEAVALLAEKATPGDWVWRRDAGKPMLINGLMFGGDGPDGQPNDAAFIIALVNLFRTHHAEIAEAVKDSARMDWLECNAINITLDGRLHRVMQIGTARDSIDTAMHNSAREDGE</sequence>
<dbReference type="AlphaFoldDB" id="A0A4S3KCJ3"/>
<evidence type="ECO:0000313" key="1">
    <source>
        <dbReference type="EMBL" id="THD06163.1"/>
    </source>
</evidence>
<gene>
    <name evidence="1" type="ORF">B1991_14565</name>
</gene>
<protein>
    <submittedName>
        <fullName evidence="1">Uncharacterized protein</fullName>
    </submittedName>
</protein>
<keyword evidence="2" id="KW-1185">Reference proteome</keyword>